<dbReference type="PROSITE" id="PS01081">
    <property type="entry name" value="HTH_TETR_1"/>
    <property type="match status" value="1"/>
</dbReference>
<dbReference type="HOGENOM" id="CLU_645431_0_0_12"/>
<evidence type="ECO:0000256" key="1">
    <source>
        <dbReference type="ARBA" id="ARBA00023015"/>
    </source>
</evidence>
<dbReference type="Gene3D" id="1.10.357.10">
    <property type="entry name" value="Tetracycline Repressor, domain 2"/>
    <property type="match status" value="2"/>
</dbReference>
<dbReference type="InterPro" id="IPR001647">
    <property type="entry name" value="HTH_TetR"/>
</dbReference>
<dbReference type="KEGG" id="sta:STHERM_c21640"/>
<dbReference type="GO" id="GO:0003700">
    <property type="term" value="F:DNA-binding transcription factor activity"/>
    <property type="evidence" value="ECO:0007669"/>
    <property type="project" value="TreeGrafter"/>
</dbReference>
<dbReference type="RefSeq" id="WP_013314931.1">
    <property type="nucleotide sequence ID" value="NC_014484.1"/>
</dbReference>
<evidence type="ECO:0000313" key="6">
    <source>
        <dbReference type="EMBL" id="ADN03093.1"/>
    </source>
</evidence>
<dbReference type="SUPFAM" id="SSF46689">
    <property type="entry name" value="Homeodomain-like"/>
    <property type="match status" value="2"/>
</dbReference>
<evidence type="ECO:0000256" key="2">
    <source>
        <dbReference type="ARBA" id="ARBA00023125"/>
    </source>
</evidence>
<keyword evidence="1" id="KW-0805">Transcription regulation</keyword>
<evidence type="ECO:0000256" key="4">
    <source>
        <dbReference type="PROSITE-ProRule" id="PRU00335"/>
    </source>
</evidence>
<dbReference type="PaxDb" id="665571-STHERM_c21640"/>
<proteinExistence type="predicted"/>
<dbReference type="Pfam" id="PF00440">
    <property type="entry name" value="TetR_N"/>
    <property type="match status" value="2"/>
</dbReference>
<keyword evidence="3" id="KW-0804">Transcription</keyword>
<name>E0RRB6_WINT6</name>
<reference key="1">
    <citation type="submission" date="2009-08" db="EMBL/GenBank/DDBJ databases">
        <title>The genome sequence of Spirochaeta thermophila DSM6192.</title>
        <authorList>
            <person name="Angelov A."/>
            <person name="Mientus M."/>
            <person name="Wittenberg S."/>
            <person name="Lehmann R."/>
            <person name="Liesegang H."/>
            <person name="Daniel R."/>
            <person name="Liebl W."/>
        </authorList>
    </citation>
    <scope>NUCLEOTIDE SEQUENCE</scope>
    <source>
        <strain>DSM 6192</strain>
    </source>
</reference>
<dbReference type="AlphaFoldDB" id="E0RRB6"/>
<feature type="domain" description="HTH tetR-type" evidence="5">
    <location>
        <begin position="222"/>
        <end position="282"/>
    </location>
</feature>
<feature type="DNA-binding region" description="H-T-H motif" evidence="4">
    <location>
        <begin position="245"/>
        <end position="264"/>
    </location>
</feature>
<reference evidence="6 7" key="2">
    <citation type="journal article" date="2010" name="J. Bacteriol.">
        <title>Genome sequence of the polysaccharide-degrading, thermophilic anaerobe Spirochaeta thermophila DSM 6192.</title>
        <authorList>
            <person name="Angelov A."/>
            <person name="Liebl S."/>
            <person name="Ballschmiter M."/>
            <person name="Bomeke M."/>
            <person name="Lehmann R."/>
            <person name="Liesegang H."/>
            <person name="Daniel R."/>
            <person name="Liebl W."/>
        </authorList>
    </citation>
    <scope>NUCLEOTIDE SEQUENCE [LARGE SCALE GENOMIC DNA]</scope>
    <source>
        <strain evidence="7">ATCC 49972 / DSM 6192 / RI 19.B1</strain>
    </source>
</reference>
<dbReference type="InterPro" id="IPR009057">
    <property type="entry name" value="Homeodomain-like_sf"/>
</dbReference>
<dbReference type="PRINTS" id="PR00455">
    <property type="entry name" value="HTHTETR"/>
</dbReference>
<dbReference type="EMBL" id="CP001698">
    <property type="protein sequence ID" value="ADN03093.1"/>
    <property type="molecule type" value="Genomic_DNA"/>
</dbReference>
<dbReference type="GO" id="GO:0000976">
    <property type="term" value="F:transcription cis-regulatory region binding"/>
    <property type="evidence" value="ECO:0007669"/>
    <property type="project" value="TreeGrafter"/>
</dbReference>
<sequence>MTCEDIIRAALRGWAKNRFQRLTLISVAEELGVTKQALYRYFPSKESLMDGILEYARAVNLTLVEDLNRISSLPFHEGLSFHLSRLLLDFKRHADLYLFLYPPQKVLFRDRFKAFYREVEEHGLTITRTLFSRPGAPDIPERLLPAVHSFIGTTFLFLLLKDMPRPQEDPRESFTTFLSNLDLEKKVRAVTEVIVHGTVRGSFALPDVERVRTIARVEESEVPHFDRILSAAEKVIHEKGIANTTLDDIAHEIGVTRATLYSYFKNKRDLVVSTILRQITGFFDPLFPRLAVCTSIEEKVLCYILYAAEYSHVHKRLFSVTNWLRINSPLRPLRDARAWEQIGRYLERFALLFSPLPLREGLRPAEMLPFLHVLTGSLMQEEPLIRPSEALLVWAYFLEGLRGIERHAEQISAHEKDTDHERRLP</sequence>
<feature type="DNA-binding region" description="H-T-H motif" evidence="4">
    <location>
        <begin position="23"/>
        <end position="42"/>
    </location>
</feature>
<dbReference type="PANTHER" id="PTHR30055">
    <property type="entry name" value="HTH-TYPE TRANSCRIPTIONAL REGULATOR RUTR"/>
    <property type="match status" value="1"/>
</dbReference>
<feature type="domain" description="HTH tetR-type" evidence="5">
    <location>
        <begin position="1"/>
        <end position="60"/>
    </location>
</feature>
<protein>
    <recommendedName>
        <fullName evidence="5">HTH tetR-type domain-containing protein</fullName>
    </recommendedName>
</protein>
<evidence type="ECO:0000259" key="5">
    <source>
        <dbReference type="PROSITE" id="PS50977"/>
    </source>
</evidence>
<dbReference type="PROSITE" id="PS50977">
    <property type="entry name" value="HTH_TETR_2"/>
    <property type="match status" value="2"/>
</dbReference>
<organism evidence="6 7">
    <name type="scientific">Winmispira thermophila (strain ATCC 49972 / DSM 6192 / RI 19.B1)</name>
    <name type="common">Spirochaeta thermophila</name>
    <dbReference type="NCBI Taxonomy" id="665571"/>
    <lineage>
        <taxon>Bacteria</taxon>
        <taxon>Pseudomonadati</taxon>
        <taxon>Spirochaetota</taxon>
        <taxon>Spirochaetia</taxon>
        <taxon>Winmispirales</taxon>
        <taxon>Winmispiraceae</taxon>
        <taxon>Winmispira</taxon>
    </lineage>
</organism>
<evidence type="ECO:0000256" key="3">
    <source>
        <dbReference type="ARBA" id="ARBA00023163"/>
    </source>
</evidence>
<accession>E0RRB6</accession>
<dbReference type="InterPro" id="IPR023772">
    <property type="entry name" value="DNA-bd_HTH_TetR-type_CS"/>
</dbReference>
<dbReference type="InterPro" id="IPR050109">
    <property type="entry name" value="HTH-type_TetR-like_transc_reg"/>
</dbReference>
<dbReference type="eggNOG" id="COG1309">
    <property type="taxonomic scope" value="Bacteria"/>
</dbReference>
<gene>
    <name evidence="6" type="ordered locus">STHERM_c21640</name>
</gene>
<dbReference type="PANTHER" id="PTHR30055:SF234">
    <property type="entry name" value="HTH-TYPE TRANSCRIPTIONAL REGULATOR BETI"/>
    <property type="match status" value="1"/>
</dbReference>
<keyword evidence="2 4" id="KW-0238">DNA-binding</keyword>
<dbReference type="Proteomes" id="UP000001296">
    <property type="component" value="Chromosome"/>
</dbReference>
<evidence type="ECO:0000313" key="7">
    <source>
        <dbReference type="Proteomes" id="UP000001296"/>
    </source>
</evidence>